<keyword evidence="1 2" id="KW-0378">Hydrolase</keyword>
<feature type="active site" description="Proton acceptor" evidence="2">
    <location>
        <position position="124"/>
    </location>
</feature>
<comment type="similarity">
    <text evidence="2">Belongs to the 2H phosphoesterase superfamily. ThpR family.</text>
</comment>
<accession>A0A543GAC8</accession>
<sequence length="184" mass="19895">MMRLFVAVQPPPDALDELRSATAAMRSAHPDLRWTRPDQWHLTLGFLGDVGDETRADLAARLGRAAAKHPPMRLAMHGAGRFGDRVLWTRIAGDVAALGRLAASVQAAARRAGIDVEGRPYRPHLTLARGREGASLRPRVDELTGFVGSTWTAHDLHLVCSHLGAGPGRTSRYEALASWPLTGS</sequence>
<gene>
    <name evidence="3" type="ORF">FB388_0389</name>
</gene>
<feature type="active site" description="Proton donor" evidence="2">
    <location>
        <position position="41"/>
    </location>
</feature>
<dbReference type="GO" id="GO:0016874">
    <property type="term" value="F:ligase activity"/>
    <property type="evidence" value="ECO:0007669"/>
    <property type="project" value="UniProtKB-KW"/>
</dbReference>
<protein>
    <recommendedName>
        <fullName evidence="2">RNA 2',3'-cyclic phosphodiesterase</fullName>
        <shortName evidence="2">RNA 2',3'-CPDase</shortName>
        <ecNumber evidence="2">3.1.4.58</ecNumber>
    </recommendedName>
</protein>
<dbReference type="SUPFAM" id="SSF55144">
    <property type="entry name" value="LigT-like"/>
    <property type="match status" value="1"/>
</dbReference>
<comment type="caution">
    <text evidence="3">The sequence shown here is derived from an EMBL/GenBank/DDBJ whole genome shotgun (WGS) entry which is preliminary data.</text>
</comment>
<feature type="short sequence motif" description="HXTX 1" evidence="2">
    <location>
        <begin position="41"/>
        <end position="44"/>
    </location>
</feature>
<comment type="function">
    <text evidence="2">Hydrolyzes RNA 2',3'-cyclic phosphodiester to an RNA 2'-phosphomonoester.</text>
</comment>
<dbReference type="EMBL" id="VFPH01000001">
    <property type="protein sequence ID" value="TQM43050.1"/>
    <property type="molecule type" value="Genomic_DNA"/>
</dbReference>
<organism evidence="3 4">
    <name type="scientific">Pseudonocardia cypriaca</name>
    <dbReference type="NCBI Taxonomy" id="882449"/>
    <lineage>
        <taxon>Bacteria</taxon>
        <taxon>Bacillati</taxon>
        <taxon>Actinomycetota</taxon>
        <taxon>Actinomycetes</taxon>
        <taxon>Pseudonocardiales</taxon>
        <taxon>Pseudonocardiaceae</taxon>
        <taxon>Pseudonocardia</taxon>
    </lineage>
</organism>
<keyword evidence="3" id="KW-0436">Ligase</keyword>
<dbReference type="EC" id="3.1.4.58" evidence="2"/>
<dbReference type="NCBIfam" id="TIGR02258">
    <property type="entry name" value="2_5_ligase"/>
    <property type="match status" value="1"/>
</dbReference>
<proteinExistence type="inferred from homology"/>
<evidence type="ECO:0000256" key="2">
    <source>
        <dbReference type="HAMAP-Rule" id="MF_01940"/>
    </source>
</evidence>
<dbReference type="PANTHER" id="PTHR35561:SF1">
    <property type="entry name" value="RNA 2',3'-CYCLIC PHOSPHODIESTERASE"/>
    <property type="match status" value="1"/>
</dbReference>
<dbReference type="Gene3D" id="3.90.1140.10">
    <property type="entry name" value="Cyclic phosphodiesterase"/>
    <property type="match status" value="1"/>
</dbReference>
<dbReference type="Proteomes" id="UP000319818">
    <property type="component" value="Unassembled WGS sequence"/>
</dbReference>
<dbReference type="AlphaFoldDB" id="A0A543GAC8"/>
<dbReference type="GO" id="GO:0008664">
    <property type="term" value="F:RNA 2',3'-cyclic 3'-phosphodiesterase activity"/>
    <property type="evidence" value="ECO:0007669"/>
    <property type="project" value="UniProtKB-EC"/>
</dbReference>
<evidence type="ECO:0000313" key="4">
    <source>
        <dbReference type="Proteomes" id="UP000319818"/>
    </source>
</evidence>
<reference evidence="3 4" key="1">
    <citation type="submission" date="2019-06" db="EMBL/GenBank/DDBJ databases">
        <title>Sequencing the genomes of 1000 actinobacteria strains.</title>
        <authorList>
            <person name="Klenk H.-P."/>
        </authorList>
    </citation>
    <scope>NUCLEOTIDE SEQUENCE [LARGE SCALE GENOMIC DNA]</scope>
    <source>
        <strain evidence="3 4">DSM 45511</strain>
    </source>
</reference>
<comment type="catalytic activity">
    <reaction evidence="2">
        <text>a 3'-end 2',3'-cyclophospho-ribonucleotide-RNA + H2O = a 3'-end 2'-phospho-ribonucleotide-RNA + H(+)</text>
        <dbReference type="Rhea" id="RHEA:11828"/>
        <dbReference type="Rhea" id="RHEA-COMP:10464"/>
        <dbReference type="Rhea" id="RHEA-COMP:17353"/>
        <dbReference type="ChEBI" id="CHEBI:15377"/>
        <dbReference type="ChEBI" id="CHEBI:15378"/>
        <dbReference type="ChEBI" id="CHEBI:83064"/>
        <dbReference type="ChEBI" id="CHEBI:173113"/>
        <dbReference type="EC" id="3.1.4.58"/>
    </reaction>
</comment>
<dbReference type="PANTHER" id="PTHR35561">
    <property type="entry name" value="RNA 2',3'-CYCLIC PHOSPHODIESTERASE"/>
    <property type="match status" value="1"/>
</dbReference>
<name>A0A543GAC8_9PSEU</name>
<feature type="short sequence motif" description="HXTX 2" evidence="2">
    <location>
        <begin position="124"/>
        <end position="127"/>
    </location>
</feature>
<keyword evidence="4" id="KW-1185">Reference proteome</keyword>
<evidence type="ECO:0000256" key="1">
    <source>
        <dbReference type="ARBA" id="ARBA00022801"/>
    </source>
</evidence>
<dbReference type="Pfam" id="PF13563">
    <property type="entry name" value="2_5_RNA_ligase2"/>
    <property type="match status" value="1"/>
</dbReference>
<evidence type="ECO:0000313" key="3">
    <source>
        <dbReference type="EMBL" id="TQM43050.1"/>
    </source>
</evidence>
<dbReference type="GO" id="GO:0004113">
    <property type="term" value="F:2',3'-cyclic-nucleotide 3'-phosphodiesterase activity"/>
    <property type="evidence" value="ECO:0007669"/>
    <property type="project" value="InterPro"/>
</dbReference>
<dbReference type="InterPro" id="IPR004175">
    <property type="entry name" value="RNA_CPDase"/>
</dbReference>
<dbReference type="HAMAP" id="MF_01940">
    <property type="entry name" value="RNA_CPDase"/>
    <property type="match status" value="1"/>
</dbReference>
<dbReference type="InterPro" id="IPR009097">
    <property type="entry name" value="Cyclic_Pdiesterase"/>
</dbReference>